<dbReference type="EMBL" id="JACIIX010000005">
    <property type="protein sequence ID" value="MBB6210232.1"/>
    <property type="molecule type" value="Genomic_DNA"/>
</dbReference>
<evidence type="ECO:0000313" key="2">
    <source>
        <dbReference type="EMBL" id="MBB6210232.1"/>
    </source>
</evidence>
<evidence type="ECO:0000256" key="1">
    <source>
        <dbReference type="SAM" id="Phobius"/>
    </source>
</evidence>
<keyword evidence="2" id="KW-0645">Protease</keyword>
<comment type="caution">
    <text evidence="2">The sequence shown here is derived from an EMBL/GenBank/DDBJ whole genome shotgun (WGS) entry which is preliminary data.</text>
</comment>
<keyword evidence="2" id="KW-0378">Hydrolase</keyword>
<keyword evidence="1" id="KW-0472">Membrane</keyword>
<evidence type="ECO:0000313" key="3">
    <source>
        <dbReference type="Proteomes" id="UP000544872"/>
    </source>
</evidence>
<dbReference type="AlphaFoldDB" id="A0A7W9ZEW4"/>
<feature type="transmembrane region" description="Helical" evidence="1">
    <location>
        <begin position="34"/>
        <end position="54"/>
    </location>
</feature>
<keyword evidence="1" id="KW-0812">Transmembrane</keyword>
<gene>
    <name evidence="2" type="ORF">FHS48_001647</name>
</gene>
<dbReference type="GO" id="GO:0006508">
    <property type="term" value="P:proteolysis"/>
    <property type="evidence" value="ECO:0007669"/>
    <property type="project" value="UniProtKB-KW"/>
</dbReference>
<dbReference type="Proteomes" id="UP000544872">
    <property type="component" value="Unassembled WGS sequence"/>
</dbReference>
<dbReference type="Gene3D" id="2.160.20.80">
    <property type="entry name" value="E3 ubiquitin-protein ligase SopA"/>
    <property type="match status" value="1"/>
</dbReference>
<accession>A0A7W9ZEW4</accession>
<proteinExistence type="predicted"/>
<keyword evidence="3" id="KW-1185">Reference proteome</keyword>
<reference evidence="2 3" key="1">
    <citation type="submission" date="2020-08" db="EMBL/GenBank/DDBJ databases">
        <title>Genomic Encyclopedia of Type Strains, Phase IV (KMG-IV): sequencing the most valuable type-strain genomes for metagenomic binning, comparative biology and taxonomic classification.</title>
        <authorList>
            <person name="Goeker M."/>
        </authorList>
    </citation>
    <scope>NUCLEOTIDE SEQUENCE [LARGE SCALE GENOMIC DNA]</scope>
    <source>
        <strain evidence="2 3">DSM 11590</strain>
    </source>
</reference>
<dbReference type="RefSeq" id="WP_184263072.1">
    <property type="nucleotide sequence ID" value="NZ_JACIIX010000005.1"/>
</dbReference>
<dbReference type="GO" id="GO:0008233">
    <property type="term" value="F:peptidase activity"/>
    <property type="evidence" value="ECO:0007669"/>
    <property type="project" value="UniProtKB-KW"/>
</dbReference>
<sequence>MFSAIRCQWMEPEVKGQGMGGQRRWLGLSRRQRAFMVPFGGALVAGVMLGLVLASGFAFDSNAYKILRDVMVLVGSGLLTWFGWRRVKAADEQNRNQTRALDRQTDQIALTRDQMELTRRDQLSKRFTEAVKQLGDKDHLEIRMGGIAGLWAVATESTHPEDRIMVLDVLCAFVRHASHPKEEEPQKIKPDVEFAMNRLGSVGPYFPWGDVAGGNQPYRRDFSGAYFERARFDGMNYNFSVMVGAKLSECSFINSMMDKCLFVKFDKGDMKKIIFFSIENTDISGSLFKTNCMSVVLFNVNVSGSSFAIRGPGGLVCDESFYYSGNPPQGLDKFRLKSLEERVPEPPTP</sequence>
<name>A0A7W9ZEW4_NOVIT</name>
<dbReference type="SUPFAM" id="SSF141571">
    <property type="entry name" value="Pentapeptide repeat-like"/>
    <property type="match status" value="1"/>
</dbReference>
<protein>
    <submittedName>
        <fullName evidence="2">Membrane protein implicated in regulation of membrane protease activity</fullName>
    </submittedName>
</protein>
<keyword evidence="1" id="KW-1133">Transmembrane helix</keyword>
<organism evidence="2 3">
    <name type="scientific">Novispirillum itersonii</name>
    <name type="common">Aquaspirillum itersonii</name>
    <dbReference type="NCBI Taxonomy" id="189"/>
    <lineage>
        <taxon>Bacteria</taxon>
        <taxon>Pseudomonadati</taxon>
        <taxon>Pseudomonadota</taxon>
        <taxon>Alphaproteobacteria</taxon>
        <taxon>Rhodospirillales</taxon>
        <taxon>Novispirillaceae</taxon>
        <taxon>Novispirillum</taxon>
    </lineage>
</organism>